<dbReference type="PANTHER" id="PTHR11705">
    <property type="entry name" value="PROTEASE FAMILY M14 CARBOXYPEPTIDASE A,B"/>
    <property type="match status" value="1"/>
</dbReference>
<dbReference type="PANTHER" id="PTHR11705:SF143">
    <property type="entry name" value="SLL0236 PROTEIN"/>
    <property type="match status" value="1"/>
</dbReference>
<accession>A0ABQ0A7U6</accession>
<gene>
    <name evidence="10" type="ORF">NBRC116591_14800</name>
</gene>
<evidence type="ECO:0000313" key="11">
    <source>
        <dbReference type="Proteomes" id="UP001465153"/>
    </source>
</evidence>
<name>A0ABQ0A7U6_9GAMM</name>
<dbReference type="Proteomes" id="UP001465153">
    <property type="component" value="Unassembled WGS sequence"/>
</dbReference>
<dbReference type="PROSITE" id="PS52035">
    <property type="entry name" value="PEPTIDASE_M14"/>
    <property type="match status" value="1"/>
</dbReference>
<organism evidence="10 11">
    <name type="scientific">Sessilibacter corallicola</name>
    <dbReference type="NCBI Taxonomy" id="2904075"/>
    <lineage>
        <taxon>Bacteria</taxon>
        <taxon>Pseudomonadati</taxon>
        <taxon>Pseudomonadota</taxon>
        <taxon>Gammaproteobacteria</taxon>
        <taxon>Cellvibrionales</taxon>
        <taxon>Cellvibrionaceae</taxon>
        <taxon>Sessilibacter</taxon>
    </lineage>
</organism>
<feature type="domain" description="Peptidase M14" evidence="9">
    <location>
        <begin position="35"/>
        <end position="375"/>
    </location>
</feature>
<keyword evidence="4" id="KW-0479">Metal-binding</keyword>
<protein>
    <submittedName>
        <fullName evidence="10">M14 family metallopeptidase</fullName>
    </submittedName>
</protein>
<dbReference type="Gene3D" id="3.40.630.10">
    <property type="entry name" value="Zn peptidases"/>
    <property type="match status" value="1"/>
</dbReference>
<evidence type="ECO:0000256" key="8">
    <source>
        <dbReference type="PROSITE-ProRule" id="PRU01379"/>
    </source>
</evidence>
<evidence type="ECO:0000256" key="1">
    <source>
        <dbReference type="ARBA" id="ARBA00001947"/>
    </source>
</evidence>
<comment type="caution">
    <text evidence="8">Lacks conserved residue(s) required for the propagation of feature annotation.</text>
</comment>
<dbReference type="EMBL" id="BAABWN010000004">
    <property type="protein sequence ID" value="GAA6167670.1"/>
    <property type="molecule type" value="Genomic_DNA"/>
</dbReference>
<keyword evidence="3" id="KW-0645">Protease</keyword>
<evidence type="ECO:0000259" key="9">
    <source>
        <dbReference type="PROSITE" id="PS52035"/>
    </source>
</evidence>
<dbReference type="PROSITE" id="PS00132">
    <property type="entry name" value="CARBOXYPEPT_ZN_1"/>
    <property type="match status" value="1"/>
</dbReference>
<sequence>MNPSAFLNSVPKPCVPSEPGSVRIPERSRSAKRLLQLNLPELLTLEQMIAKPNDSVHWRVEHQIPLTEEIQLPIYSVNVGNADKTNPAILFTAGMHGVERIGTQVIIGFLQALLERMEWDKNYQMLFERLSLTVVPILNPSGMYLRTRANKNGVDLNRNSPVDVPFIDRQRPHWLAGGQTMTSRLPWYRGNTDQLEPENVTLRNLVQRNLSGRPASISLDVHSGFGFYDRIWFPYAHCRTPWSCLSETMALKLLWQRSCPHHNYQFEPQSSQYLTHGDIWDYLHLEMGDDDLFLPLTLELGSWNWVRKRPSQLFRRLGLFHPMVPHRLRRAVRDHQMLLQFLLSAAASYESWLPNDHNRDSLWQSAVNLWYQDLL</sequence>
<comment type="caution">
    <text evidence="10">The sequence shown here is derived from an EMBL/GenBank/DDBJ whole genome shotgun (WGS) entry which is preliminary data.</text>
</comment>
<evidence type="ECO:0000256" key="5">
    <source>
        <dbReference type="ARBA" id="ARBA00022801"/>
    </source>
</evidence>
<keyword evidence="7" id="KW-0482">Metalloprotease</keyword>
<evidence type="ECO:0000313" key="10">
    <source>
        <dbReference type="EMBL" id="GAA6167670.1"/>
    </source>
</evidence>
<reference evidence="10 11" key="1">
    <citation type="submission" date="2024-04" db="EMBL/GenBank/DDBJ databases">
        <title>Draft genome sequence of Sessilibacter corallicola NBRC 116591.</title>
        <authorList>
            <person name="Miyakawa T."/>
            <person name="Kusuya Y."/>
            <person name="Miura T."/>
        </authorList>
    </citation>
    <scope>NUCLEOTIDE SEQUENCE [LARGE SCALE GENOMIC DNA]</scope>
    <source>
        <strain evidence="10 11">KU-00831-HH</strain>
    </source>
</reference>
<evidence type="ECO:0000256" key="4">
    <source>
        <dbReference type="ARBA" id="ARBA00022723"/>
    </source>
</evidence>
<dbReference type="Pfam" id="PF00246">
    <property type="entry name" value="Peptidase_M14"/>
    <property type="match status" value="1"/>
</dbReference>
<keyword evidence="5" id="KW-0378">Hydrolase</keyword>
<comment type="cofactor">
    <cofactor evidence="1">
        <name>Zn(2+)</name>
        <dbReference type="ChEBI" id="CHEBI:29105"/>
    </cofactor>
</comment>
<dbReference type="InterPro" id="IPR000834">
    <property type="entry name" value="Peptidase_M14"/>
</dbReference>
<evidence type="ECO:0000256" key="7">
    <source>
        <dbReference type="ARBA" id="ARBA00023049"/>
    </source>
</evidence>
<evidence type="ECO:0000256" key="3">
    <source>
        <dbReference type="ARBA" id="ARBA00022670"/>
    </source>
</evidence>
<evidence type="ECO:0000256" key="2">
    <source>
        <dbReference type="ARBA" id="ARBA00005988"/>
    </source>
</evidence>
<comment type="similarity">
    <text evidence="2 8">Belongs to the peptidase M14 family.</text>
</comment>
<dbReference type="RefSeq" id="WP_353302287.1">
    <property type="nucleotide sequence ID" value="NZ_BAABWN010000004.1"/>
</dbReference>
<keyword evidence="6" id="KW-0862">Zinc</keyword>
<keyword evidence="11" id="KW-1185">Reference proteome</keyword>
<evidence type="ECO:0000256" key="6">
    <source>
        <dbReference type="ARBA" id="ARBA00022833"/>
    </source>
</evidence>
<dbReference type="SUPFAM" id="SSF53187">
    <property type="entry name" value="Zn-dependent exopeptidases"/>
    <property type="match status" value="1"/>
</dbReference>
<dbReference type="InterPro" id="IPR057246">
    <property type="entry name" value="CARBOXYPEPT_ZN_1"/>
</dbReference>
<proteinExistence type="inferred from homology"/>